<reference evidence="12 13" key="1">
    <citation type="submission" date="2019-07" db="EMBL/GenBank/DDBJ databases">
        <title>Whole genome shotgun sequence of Adhaeribacter aerolatus NBRC 106133.</title>
        <authorList>
            <person name="Hosoyama A."/>
            <person name="Uohara A."/>
            <person name="Ohji S."/>
            <person name="Ichikawa N."/>
        </authorList>
    </citation>
    <scope>NUCLEOTIDE SEQUENCE [LARGE SCALE GENOMIC DNA]</scope>
    <source>
        <strain evidence="12 13">NBRC 106133</strain>
    </source>
</reference>
<evidence type="ECO:0000259" key="11">
    <source>
        <dbReference type="Pfam" id="PF00432"/>
    </source>
</evidence>
<accession>A0A512B5M4</accession>
<organism evidence="12 13">
    <name type="scientific">Adhaeribacter aerolatus</name>
    <dbReference type="NCBI Taxonomy" id="670289"/>
    <lineage>
        <taxon>Bacteria</taxon>
        <taxon>Pseudomonadati</taxon>
        <taxon>Bacteroidota</taxon>
        <taxon>Cytophagia</taxon>
        <taxon>Cytophagales</taxon>
        <taxon>Hymenobacteraceae</taxon>
        <taxon>Adhaeribacter</taxon>
    </lineage>
</organism>
<feature type="signal peptide" evidence="10">
    <location>
        <begin position="1"/>
        <end position="31"/>
    </location>
</feature>
<dbReference type="EMBL" id="BJYS01000055">
    <property type="protein sequence ID" value="GEO07260.1"/>
    <property type="molecule type" value="Genomic_DNA"/>
</dbReference>
<protein>
    <recommendedName>
        <fullName evidence="8">Geranylgeranyl transferase type II subunit beta</fullName>
    </recommendedName>
    <alternativeName>
        <fullName evidence="9">Type II protein geranyl-geranyltransferase subunit beta</fullName>
    </alternativeName>
</protein>
<dbReference type="Gene3D" id="1.50.10.20">
    <property type="match status" value="1"/>
</dbReference>
<dbReference type="AlphaFoldDB" id="A0A512B5M4"/>
<evidence type="ECO:0000256" key="4">
    <source>
        <dbReference type="ARBA" id="ARBA00022679"/>
    </source>
</evidence>
<dbReference type="OrthoDB" id="9758578at2"/>
<keyword evidence="5" id="KW-0479">Metal-binding</keyword>
<evidence type="ECO:0000256" key="5">
    <source>
        <dbReference type="ARBA" id="ARBA00022723"/>
    </source>
</evidence>
<keyword evidence="4" id="KW-0808">Transferase</keyword>
<keyword evidence="3" id="KW-0637">Prenyltransferase</keyword>
<feature type="chain" id="PRO_5021920154" description="Geranylgeranyl transferase type II subunit beta" evidence="10">
    <location>
        <begin position="32"/>
        <end position="716"/>
    </location>
</feature>
<feature type="domain" description="Prenyltransferase alpha-alpha toroid" evidence="11">
    <location>
        <begin position="41"/>
        <end position="97"/>
    </location>
</feature>
<dbReference type="InterPro" id="IPR001330">
    <property type="entry name" value="Prenyltrans"/>
</dbReference>
<gene>
    <name evidence="12" type="ORF">AAE02nite_49240</name>
</gene>
<sequence length="716" mass="80512">MQNNKVYRLVLFCLLHLWLIFLLGFCLPAHAQTKTDKNGWQAGLKEYIDTKLTKKDGGYGWEDQPDSHLSPTFAVIGILQNLDQLPANREALIQFVRTHHPQRQANKEAGPSASQNRHFVFQQIQAIQWLGGDVADFKPEVNAWKSQAGNTGNYEKHKYPVLNQEMMTPICRSLLQLPVAPVADEFRQYLKSRQRANGSFNSAPVTAGGDGNILNTYWSLYALQVLREPNQLKKELIAWVNACQRPNGGFTHQPKPTLGGNDEVVYTWAAVKALALLGAKPQNTTTCLRYLSSLRNTDGGFGNQPGLPSNPEATYYAIDALKTLNRLNYLNTAPIVKRPVSRKPNFTGHQVYTVQFEASGSGSPAEAVMLADSLGIHLWGAKNGNPNWIITAQKIADEKKVPVTFFISDEPYGGSVSVPGFGTFNHILDYVAPASIGKVNFKDSTSWQDFQKTTMSQLRRSNGGLIMQISNNEPMARIILDESIKNGGYLGVSTVHFGQNFSFAQPYLHQYRFQLPFVTLQDAHGTESWWWGEELANHRTLFIAQKPTYDEMINALKKQWVVAVRHDSISAYKTRMLGGTAEARAFVQANEKSWRWWRTNNAHDNRPWAAITVLSPADSLEVAHPKQGVNIRVRCQWQGVRQFLHKPTVILQELRLNNEVVQPELVEKKDNKGVVSDSYYLLALANPKPGEHKVEATFKSLRNGKIRKQTAHFVIR</sequence>
<dbReference type="InterPro" id="IPR045089">
    <property type="entry name" value="PGGT1B-like"/>
</dbReference>
<keyword evidence="10" id="KW-0732">Signal</keyword>
<dbReference type="PANTHER" id="PTHR11774">
    <property type="entry name" value="GERANYLGERANYL TRANSFERASE TYPE BETA SUBUNIT"/>
    <property type="match status" value="1"/>
</dbReference>
<feature type="domain" description="Prenyltransferase alpha-alpha toroid" evidence="11">
    <location>
        <begin position="183"/>
        <end position="344"/>
    </location>
</feature>
<dbReference type="Pfam" id="PF00432">
    <property type="entry name" value="Prenyltrans"/>
    <property type="match status" value="2"/>
</dbReference>
<keyword evidence="7" id="KW-0862">Zinc</keyword>
<name>A0A512B5M4_9BACT</name>
<dbReference type="Proteomes" id="UP000321532">
    <property type="component" value="Unassembled WGS sequence"/>
</dbReference>
<evidence type="ECO:0000313" key="12">
    <source>
        <dbReference type="EMBL" id="GEO07260.1"/>
    </source>
</evidence>
<evidence type="ECO:0000256" key="3">
    <source>
        <dbReference type="ARBA" id="ARBA00022602"/>
    </source>
</evidence>
<comment type="similarity">
    <text evidence="2">Belongs to the protein prenyltransferase subunit beta family.</text>
</comment>
<proteinExistence type="inferred from homology"/>
<dbReference type="GO" id="GO:0008318">
    <property type="term" value="F:protein prenyltransferase activity"/>
    <property type="evidence" value="ECO:0007669"/>
    <property type="project" value="InterPro"/>
</dbReference>
<evidence type="ECO:0000256" key="8">
    <source>
        <dbReference type="ARBA" id="ARBA00030816"/>
    </source>
</evidence>
<evidence type="ECO:0000256" key="10">
    <source>
        <dbReference type="SAM" id="SignalP"/>
    </source>
</evidence>
<dbReference type="GO" id="GO:0046872">
    <property type="term" value="F:metal ion binding"/>
    <property type="evidence" value="ECO:0007669"/>
    <property type="project" value="UniProtKB-KW"/>
</dbReference>
<dbReference type="SUPFAM" id="SSF48239">
    <property type="entry name" value="Terpenoid cyclases/Protein prenyltransferases"/>
    <property type="match status" value="1"/>
</dbReference>
<comment type="caution">
    <text evidence="12">The sequence shown here is derived from an EMBL/GenBank/DDBJ whole genome shotgun (WGS) entry which is preliminary data.</text>
</comment>
<keyword evidence="6" id="KW-0677">Repeat</keyword>
<dbReference type="RefSeq" id="WP_146905059.1">
    <property type="nucleotide sequence ID" value="NZ_BJYS01000055.1"/>
</dbReference>
<evidence type="ECO:0000256" key="7">
    <source>
        <dbReference type="ARBA" id="ARBA00022833"/>
    </source>
</evidence>
<evidence type="ECO:0000256" key="9">
    <source>
        <dbReference type="ARBA" id="ARBA00032766"/>
    </source>
</evidence>
<evidence type="ECO:0000256" key="2">
    <source>
        <dbReference type="ARBA" id="ARBA00010497"/>
    </source>
</evidence>
<evidence type="ECO:0000256" key="1">
    <source>
        <dbReference type="ARBA" id="ARBA00001947"/>
    </source>
</evidence>
<dbReference type="InterPro" id="IPR008930">
    <property type="entry name" value="Terpenoid_cyclase/PrenylTrfase"/>
</dbReference>
<keyword evidence="13" id="KW-1185">Reference proteome</keyword>
<comment type="cofactor">
    <cofactor evidence="1">
        <name>Zn(2+)</name>
        <dbReference type="ChEBI" id="CHEBI:29105"/>
    </cofactor>
</comment>
<evidence type="ECO:0000256" key="6">
    <source>
        <dbReference type="ARBA" id="ARBA00022737"/>
    </source>
</evidence>
<dbReference type="PANTHER" id="PTHR11774:SF11">
    <property type="entry name" value="GERANYLGERANYL TRANSFERASE TYPE-2 SUBUNIT BETA"/>
    <property type="match status" value="1"/>
</dbReference>
<evidence type="ECO:0000313" key="13">
    <source>
        <dbReference type="Proteomes" id="UP000321532"/>
    </source>
</evidence>